<evidence type="ECO:0000313" key="1">
    <source>
        <dbReference type="EMBL" id="MFC4635403.1"/>
    </source>
</evidence>
<protein>
    <submittedName>
        <fullName evidence="1">Choice-of-anchor B family protein</fullName>
    </submittedName>
</protein>
<dbReference type="Proteomes" id="UP001596043">
    <property type="component" value="Unassembled WGS sequence"/>
</dbReference>
<gene>
    <name evidence="1" type="ORF">ACFO3O_15950</name>
</gene>
<dbReference type="InterPro" id="IPR027589">
    <property type="entry name" value="Choice_anch_B"/>
</dbReference>
<accession>A0ABV9I0T1</accession>
<dbReference type="RefSeq" id="WP_379980586.1">
    <property type="nucleotide sequence ID" value="NZ_JBHSFV010000010.1"/>
</dbReference>
<reference evidence="2" key="1">
    <citation type="journal article" date="2019" name="Int. J. Syst. Evol. Microbiol.">
        <title>The Global Catalogue of Microorganisms (GCM) 10K type strain sequencing project: providing services to taxonomists for standard genome sequencing and annotation.</title>
        <authorList>
            <consortium name="The Broad Institute Genomics Platform"/>
            <consortium name="The Broad Institute Genome Sequencing Center for Infectious Disease"/>
            <person name="Wu L."/>
            <person name="Ma J."/>
        </authorList>
    </citation>
    <scope>NUCLEOTIDE SEQUENCE [LARGE SCALE GENOMIC DNA]</scope>
    <source>
        <strain evidence="2">YJ-61-S</strain>
    </source>
</reference>
<dbReference type="EMBL" id="JBHSFV010000010">
    <property type="protein sequence ID" value="MFC4635403.1"/>
    <property type="molecule type" value="Genomic_DNA"/>
</dbReference>
<dbReference type="Pfam" id="PF08309">
    <property type="entry name" value="LVIVD"/>
    <property type="match status" value="2"/>
</dbReference>
<proteinExistence type="predicted"/>
<dbReference type="PANTHER" id="PTHR38787">
    <property type="entry name" value="REGULATORY P DOMAIN-CONTAINING PROTEIN"/>
    <property type="match status" value="1"/>
</dbReference>
<sequence length="419" mass="46304">MKVKHFFFLILLGIIISCSDDDSSTAPIVVTPDPEPEIEEPDPVADGRLVCENGFAGAFPCDDFDLMSQINLSQFGNSAGGNDIWGWTDPVTGTEYALFGRREGVSFIDVSVATEPRIIGFLPTETTTSKWRDVKIYQDYAFIVSEASGHGMQVFDLSQLRDVPQDQTITFTPSAVYTEFGNAHNIVINEQHPYAYAVGTQSFSGGPHIIDISDPLNPTFAGGFSEQGYTHDAQVITYNGPDVDYIGRELYIGSNEDKVVILDVTDKANIVEISEVDYPNVNYTHQGWMTEDHHYFIANDELDETNVGFNTRTLLFDFTDLDNPTFSGTFTGDSGATDHNLFVKGNEVFLSNYTRGIRVADISNITSGNLVDTGSFDTFPENNNTSFNGVWSIYPYFNSNNIIISDINGGLFIIRRTGT</sequence>
<dbReference type="SUPFAM" id="SSF75011">
    <property type="entry name" value="3-carboxy-cis,cis-mucoante lactonizing enzyme"/>
    <property type="match status" value="1"/>
</dbReference>
<organism evidence="1 2">
    <name type="scientific">Dokdonia ponticola</name>
    <dbReference type="NCBI Taxonomy" id="2041041"/>
    <lineage>
        <taxon>Bacteria</taxon>
        <taxon>Pseudomonadati</taxon>
        <taxon>Bacteroidota</taxon>
        <taxon>Flavobacteriia</taxon>
        <taxon>Flavobacteriales</taxon>
        <taxon>Flavobacteriaceae</taxon>
        <taxon>Dokdonia</taxon>
    </lineage>
</organism>
<evidence type="ECO:0000313" key="2">
    <source>
        <dbReference type="Proteomes" id="UP001596043"/>
    </source>
</evidence>
<name>A0ABV9I0T1_9FLAO</name>
<keyword evidence="2" id="KW-1185">Reference proteome</keyword>
<dbReference type="PANTHER" id="PTHR38787:SF3">
    <property type="entry name" value="REGULATORY P DOMAIN-CONTAINING PROTEIN"/>
    <property type="match status" value="1"/>
</dbReference>
<dbReference type="NCBIfam" id="TIGR04312">
    <property type="entry name" value="choice_anch_B"/>
    <property type="match status" value="1"/>
</dbReference>
<comment type="caution">
    <text evidence="1">The sequence shown here is derived from an EMBL/GenBank/DDBJ whole genome shotgun (WGS) entry which is preliminary data.</text>
</comment>
<dbReference type="PROSITE" id="PS51257">
    <property type="entry name" value="PROKAR_LIPOPROTEIN"/>
    <property type="match status" value="1"/>
</dbReference>
<dbReference type="InterPro" id="IPR013211">
    <property type="entry name" value="LVIVD"/>
</dbReference>